<accession>A0A557SU50</accession>
<comment type="caution">
    <text evidence="2">The sequence shown here is derived from an EMBL/GenBank/DDBJ whole genome shotgun (WGS) entry which is preliminary data.</text>
</comment>
<name>A0A557SU50_9ARCH</name>
<protein>
    <submittedName>
        <fullName evidence="2">Uncharacterized protein</fullName>
    </submittedName>
</protein>
<dbReference type="Pfam" id="PF02594">
    <property type="entry name" value="DUF167"/>
    <property type="match status" value="1"/>
</dbReference>
<sequence>MQECGLSRTYIVKVKFDPSGHFTVDEATMEINISLRCAPVKGKANRELINIISKHFDIKPSNIKIIHGLFYKTKVIQIF</sequence>
<evidence type="ECO:0000313" key="2">
    <source>
        <dbReference type="EMBL" id="TVP40132.1"/>
    </source>
</evidence>
<comment type="similarity">
    <text evidence="1">Belongs to the UPF0235 family.</text>
</comment>
<dbReference type="SUPFAM" id="SSF69786">
    <property type="entry name" value="YggU-like"/>
    <property type="match status" value="1"/>
</dbReference>
<proteinExistence type="inferred from homology"/>
<dbReference type="Gene3D" id="3.30.1200.10">
    <property type="entry name" value="YggU-like"/>
    <property type="match status" value="1"/>
</dbReference>
<dbReference type="EMBL" id="VOAH01000009">
    <property type="protein sequence ID" value="TVP40132.1"/>
    <property type="molecule type" value="Genomic_DNA"/>
</dbReference>
<evidence type="ECO:0000256" key="1">
    <source>
        <dbReference type="ARBA" id="ARBA00010364"/>
    </source>
</evidence>
<dbReference type="SMART" id="SM01152">
    <property type="entry name" value="DUF167"/>
    <property type="match status" value="1"/>
</dbReference>
<organism evidence="2 3">
    <name type="scientific">Candidatus Nitrosocosmicus arcticus</name>
    <dbReference type="NCBI Taxonomy" id="2035267"/>
    <lineage>
        <taxon>Archaea</taxon>
        <taxon>Nitrososphaerota</taxon>
        <taxon>Nitrososphaeria</taxon>
        <taxon>Nitrososphaerales</taxon>
        <taxon>Nitrososphaeraceae</taxon>
        <taxon>Candidatus Nitrosocosmicus</taxon>
    </lineage>
</organism>
<dbReference type="InterPro" id="IPR036591">
    <property type="entry name" value="YggU-like_sf"/>
</dbReference>
<evidence type="ECO:0000313" key="3">
    <source>
        <dbReference type="Proteomes" id="UP000315289"/>
    </source>
</evidence>
<dbReference type="NCBIfam" id="TIGR00251">
    <property type="entry name" value="DUF167 family protein"/>
    <property type="match status" value="1"/>
</dbReference>
<reference evidence="2 3" key="1">
    <citation type="journal article" date="2019" name="Front. Microbiol.">
        <title>Ammonia Oxidation by the Arctic Terrestrial Thaumarchaeote Candidatus Nitrosocosmicus arcticus Is Stimulated by Increasing Temperatures.</title>
        <authorList>
            <person name="Alves R.J.E."/>
            <person name="Kerou M."/>
            <person name="Zappe A."/>
            <person name="Bittner R."/>
            <person name="Abby S.S."/>
            <person name="Schmidt H.A."/>
            <person name="Pfeifer K."/>
            <person name="Schleper C."/>
        </authorList>
    </citation>
    <scope>NUCLEOTIDE SEQUENCE [LARGE SCALE GENOMIC DNA]</scope>
    <source>
        <strain evidence="2 3">Kfb</strain>
    </source>
</reference>
<keyword evidence="3" id="KW-1185">Reference proteome</keyword>
<gene>
    <name evidence="2" type="ORF">NARC_90037</name>
</gene>
<dbReference type="Proteomes" id="UP000315289">
    <property type="component" value="Unassembled WGS sequence"/>
</dbReference>
<dbReference type="AlphaFoldDB" id="A0A557SU50"/>
<dbReference type="InterPro" id="IPR003746">
    <property type="entry name" value="DUF167"/>
</dbReference>